<dbReference type="CDD" id="cd01948">
    <property type="entry name" value="EAL"/>
    <property type="match status" value="1"/>
</dbReference>
<dbReference type="PANTHER" id="PTHR33121">
    <property type="entry name" value="CYCLIC DI-GMP PHOSPHODIESTERASE PDEF"/>
    <property type="match status" value="1"/>
</dbReference>
<comment type="caution">
    <text evidence="2">The sequence shown here is derived from an EMBL/GenBank/DDBJ whole genome shotgun (WGS) entry which is preliminary data.</text>
</comment>
<sequence length="240" mass="27946">MESFAELFEKREYYHAFQPICQFPDKKRIGYEVLLRSKSGRNPELLFAMAKEKRKLPELDTQSFRHALLSFFRSSKEHTQELLFVNIFPSTIVEDSFPGFIEEIKQAFLPYLKRVVLEINESIMEGEGWHDPVFTNRIRELKKIGFLIALDDVGDAANIFQKITDLSPDFIKIDRFYSKDLSTSQEKQTVIKLFVDFCKYEPQLILEGVEEEEDFACASSLGIAMGQGYLFGKPDRLREE</sequence>
<dbReference type="Pfam" id="PF00563">
    <property type="entry name" value="EAL"/>
    <property type="match status" value="1"/>
</dbReference>
<evidence type="ECO:0000259" key="1">
    <source>
        <dbReference type="PROSITE" id="PS50883"/>
    </source>
</evidence>
<evidence type="ECO:0000313" key="2">
    <source>
        <dbReference type="EMBL" id="RNB59685.1"/>
    </source>
</evidence>
<dbReference type="Proteomes" id="UP000268829">
    <property type="component" value="Unassembled WGS sequence"/>
</dbReference>
<dbReference type="Gene3D" id="3.20.20.450">
    <property type="entry name" value="EAL domain"/>
    <property type="match status" value="1"/>
</dbReference>
<dbReference type="RefSeq" id="WP_122903351.1">
    <property type="nucleotide sequence ID" value="NZ_RHHS01000012.1"/>
</dbReference>
<dbReference type="AlphaFoldDB" id="A0A3M8BA33"/>
<dbReference type="OrthoDB" id="581425at2"/>
<dbReference type="PANTHER" id="PTHR33121:SF76">
    <property type="entry name" value="SIGNALING PROTEIN"/>
    <property type="match status" value="1"/>
</dbReference>
<dbReference type="SUPFAM" id="SSF141868">
    <property type="entry name" value="EAL domain-like"/>
    <property type="match status" value="1"/>
</dbReference>
<proteinExistence type="predicted"/>
<evidence type="ECO:0000313" key="3">
    <source>
        <dbReference type="Proteomes" id="UP000268829"/>
    </source>
</evidence>
<organism evidence="2 3">
    <name type="scientific">Brevibacillus gelatini</name>
    <dbReference type="NCBI Taxonomy" id="1655277"/>
    <lineage>
        <taxon>Bacteria</taxon>
        <taxon>Bacillati</taxon>
        <taxon>Bacillota</taxon>
        <taxon>Bacilli</taxon>
        <taxon>Bacillales</taxon>
        <taxon>Paenibacillaceae</taxon>
        <taxon>Brevibacillus</taxon>
    </lineage>
</organism>
<gene>
    <name evidence="2" type="ORF">EDM57_03325</name>
</gene>
<dbReference type="InterPro" id="IPR001633">
    <property type="entry name" value="EAL_dom"/>
</dbReference>
<dbReference type="InterPro" id="IPR050706">
    <property type="entry name" value="Cyclic-di-GMP_PDE-like"/>
</dbReference>
<dbReference type="SMART" id="SM00052">
    <property type="entry name" value="EAL"/>
    <property type="match status" value="1"/>
</dbReference>
<dbReference type="InterPro" id="IPR035919">
    <property type="entry name" value="EAL_sf"/>
</dbReference>
<keyword evidence="3" id="KW-1185">Reference proteome</keyword>
<name>A0A3M8BA33_9BACL</name>
<feature type="domain" description="EAL" evidence="1">
    <location>
        <begin position="1"/>
        <end position="240"/>
    </location>
</feature>
<reference evidence="2 3" key="1">
    <citation type="submission" date="2018-10" db="EMBL/GenBank/DDBJ databases">
        <title>Phylogenomics of Brevibacillus.</title>
        <authorList>
            <person name="Dunlap C."/>
        </authorList>
    </citation>
    <scope>NUCLEOTIDE SEQUENCE [LARGE SCALE GENOMIC DNA]</scope>
    <source>
        <strain evidence="2 3">DSM 100115</strain>
    </source>
</reference>
<protein>
    <submittedName>
        <fullName evidence="2">EAL domain-containing protein</fullName>
    </submittedName>
</protein>
<accession>A0A3M8BA33</accession>
<dbReference type="PROSITE" id="PS50883">
    <property type="entry name" value="EAL"/>
    <property type="match status" value="1"/>
</dbReference>
<dbReference type="EMBL" id="RHHS01000012">
    <property type="protein sequence ID" value="RNB59685.1"/>
    <property type="molecule type" value="Genomic_DNA"/>
</dbReference>
<dbReference type="GO" id="GO:0071111">
    <property type="term" value="F:cyclic-guanylate-specific phosphodiesterase activity"/>
    <property type="evidence" value="ECO:0007669"/>
    <property type="project" value="InterPro"/>
</dbReference>